<dbReference type="RefSeq" id="WP_344169916.1">
    <property type="nucleotide sequence ID" value="NZ_BAAARY010000005.1"/>
</dbReference>
<feature type="region of interest" description="Disordered" evidence="1">
    <location>
        <begin position="81"/>
        <end position="103"/>
    </location>
</feature>
<evidence type="ECO:0000313" key="3">
    <source>
        <dbReference type="Proteomes" id="UP001499978"/>
    </source>
</evidence>
<accession>A0ABP6AKV0</accession>
<organism evidence="2 3">
    <name type="scientific">Pilimelia columellifera subsp. columellifera</name>
    <dbReference type="NCBI Taxonomy" id="706583"/>
    <lineage>
        <taxon>Bacteria</taxon>
        <taxon>Bacillati</taxon>
        <taxon>Actinomycetota</taxon>
        <taxon>Actinomycetes</taxon>
        <taxon>Micromonosporales</taxon>
        <taxon>Micromonosporaceae</taxon>
        <taxon>Pilimelia</taxon>
    </lineage>
</organism>
<dbReference type="Proteomes" id="UP001499978">
    <property type="component" value="Unassembled WGS sequence"/>
</dbReference>
<gene>
    <name evidence="2" type="ORF">GCM10010201_13360</name>
</gene>
<comment type="caution">
    <text evidence="2">The sequence shown here is derived from an EMBL/GenBank/DDBJ whole genome shotgun (WGS) entry which is preliminary data.</text>
</comment>
<dbReference type="EMBL" id="BAAARY010000005">
    <property type="protein sequence ID" value="GAA2517857.1"/>
    <property type="molecule type" value="Genomic_DNA"/>
</dbReference>
<proteinExistence type="predicted"/>
<protein>
    <submittedName>
        <fullName evidence="2">Uncharacterized protein</fullName>
    </submittedName>
</protein>
<name>A0ABP6AKV0_9ACTN</name>
<evidence type="ECO:0000313" key="2">
    <source>
        <dbReference type="EMBL" id="GAA2517857.1"/>
    </source>
</evidence>
<reference evidence="3" key="1">
    <citation type="journal article" date="2019" name="Int. J. Syst. Evol. Microbiol.">
        <title>The Global Catalogue of Microorganisms (GCM) 10K type strain sequencing project: providing services to taxonomists for standard genome sequencing and annotation.</title>
        <authorList>
            <consortium name="The Broad Institute Genomics Platform"/>
            <consortium name="The Broad Institute Genome Sequencing Center for Infectious Disease"/>
            <person name="Wu L."/>
            <person name="Ma J."/>
        </authorList>
    </citation>
    <scope>NUCLEOTIDE SEQUENCE [LARGE SCALE GENOMIC DNA]</scope>
    <source>
        <strain evidence="3">JCM 3367</strain>
    </source>
</reference>
<sequence>MTTIESLGDHATVCGDPGSMLRELFLYAMSSFRQGGNYFGRIVDTSANPVWVFDPLCEQFHHIGIALTPHVGGCLKLGHPTADERAERTRSGNQEHGLSDSHL</sequence>
<feature type="compositionally biased region" description="Basic and acidic residues" evidence="1">
    <location>
        <begin position="81"/>
        <end position="90"/>
    </location>
</feature>
<evidence type="ECO:0000256" key="1">
    <source>
        <dbReference type="SAM" id="MobiDB-lite"/>
    </source>
</evidence>
<keyword evidence="3" id="KW-1185">Reference proteome</keyword>